<keyword evidence="8" id="KW-1185">Reference proteome</keyword>
<gene>
    <name evidence="7" type="ORF">IQ251_07375</name>
</gene>
<keyword evidence="3" id="KW-0472">Membrane</keyword>
<feature type="domain" description="Penicillin-binding protein dimerisation" evidence="6">
    <location>
        <begin position="70"/>
        <end position="228"/>
    </location>
</feature>
<dbReference type="SUPFAM" id="SSF56519">
    <property type="entry name" value="Penicillin binding protein dimerisation domain"/>
    <property type="match status" value="1"/>
</dbReference>
<accession>A0A929B8L3</accession>
<dbReference type="RefSeq" id="WP_193927711.1">
    <property type="nucleotide sequence ID" value="NZ_JADEYC010000011.1"/>
</dbReference>
<dbReference type="InterPro" id="IPR036138">
    <property type="entry name" value="PBP_dimer_sf"/>
</dbReference>
<reference evidence="7" key="1">
    <citation type="submission" date="2020-10" db="EMBL/GenBank/DDBJ databases">
        <title>Diversity and distribution of actinomycetes associated with coral in the coast of Hainan.</title>
        <authorList>
            <person name="Li F."/>
        </authorList>
    </citation>
    <scope>NUCLEOTIDE SEQUENCE</scope>
    <source>
        <strain evidence="7">HNM0983</strain>
    </source>
</reference>
<evidence type="ECO:0000259" key="5">
    <source>
        <dbReference type="Pfam" id="PF00905"/>
    </source>
</evidence>
<dbReference type="InterPro" id="IPR005311">
    <property type="entry name" value="PBP_dimer"/>
</dbReference>
<protein>
    <submittedName>
        <fullName evidence="7">Penicillin-binding protein 2</fullName>
    </submittedName>
</protein>
<proteinExistence type="inferred from homology"/>
<dbReference type="InterPro" id="IPR012338">
    <property type="entry name" value="Beta-lactam/transpept-like"/>
</dbReference>
<dbReference type="Pfam" id="PF03717">
    <property type="entry name" value="PBP_dimer"/>
    <property type="match status" value="1"/>
</dbReference>
<feature type="compositionally biased region" description="Basic and acidic residues" evidence="4">
    <location>
        <begin position="480"/>
        <end position="489"/>
    </location>
</feature>
<sequence>MPRTSKRLVNSRRRGARTDAAGSNRRLLVGRVVLVMCLIVAGAKLVHVQGFEASALSGQSEKQRVSRDTVPAERGSVVDRAGNALAFSTEARQLYANPRMLTEELAEARAEDPSKPEPDRYKREMARFVHQTVGNAISEREALDALFSDQSFTYFGPEIDPSQARVISEKYPQIGSEYRATREYPAGDVASNIVGAANWRMDEQEIQGVMGLESSMDEALSGKHGVKVSDTAMGSPSLVIPGSERELEPAVPGSDVELTIDSDLQYMVQRKLADYAQRAGATSASAVVLDAKTGETYALANDKSFDPRAEWSSNLGNAAVTTPFEPGSVNKLVTAAAAIEHNVVQPEQVLQVPGNIEVADRTVGDAWQHGTIPLTFTGVLGKSSNVGTLMVAQQLGEQRFADTARKFGLGQRTGIELGGESPGSFPPRAEWSGSTFANLPIGQGLSMTVLQMAGMYQAIANDGVRVPPRVVSAEVGPDGQRTERPEPEGVRVVSPESARTVRDMLRGVVQDAPDQEGTGSDAALEGYQVSGKTGTAQQIDPSCGCYSNSDYWITFAGMVPAEDPRFVVGLMLDAPTAGTPEASSAAPLFHDIASFLTQRFQIPLSHEPAPVQVLQPE</sequence>
<dbReference type="GO" id="GO:0008658">
    <property type="term" value="F:penicillin binding"/>
    <property type="evidence" value="ECO:0007669"/>
    <property type="project" value="InterPro"/>
</dbReference>
<comment type="subcellular location">
    <subcellularLocation>
        <location evidence="1">Membrane</location>
    </subcellularLocation>
</comment>
<dbReference type="PANTHER" id="PTHR30627:SF1">
    <property type="entry name" value="PEPTIDOGLYCAN D,D-TRANSPEPTIDASE FTSI"/>
    <property type="match status" value="1"/>
</dbReference>
<evidence type="ECO:0000256" key="1">
    <source>
        <dbReference type="ARBA" id="ARBA00004370"/>
    </source>
</evidence>
<evidence type="ECO:0000313" key="8">
    <source>
        <dbReference type="Proteomes" id="UP000598360"/>
    </source>
</evidence>
<evidence type="ECO:0000256" key="2">
    <source>
        <dbReference type="ARBA" id="ARBA00007171"/>
    </source>
</evidence>
<dbReference type="Proteomes" id="UP000598360">
    <property type="component" value="Unassembled WGS sequence"/>
</dbReference>
<evidence type="ECO:0000256" key="3">
    <source>
        <dbReference type="ARBA" id="ARBA00023136"/>
    </source>
</evidence>
<dbReference type="SUPFAM" id="SSF56601">
    <property type="entry name" value="beta-lactamase/transpeptidase-like"/>
    <property type="match status" value="1"/>
</dbReference>
<feature type="domain" description="Penicillin-binding protein transpeptidase" evidence="5">
    <location>
        <begin position="285"/>
        <end position="592"/>
    </location>
</feature>
<dbReference type="PANTHER" id="PTHR30627">
    <property type="entry name" value="PEPTIDOGLYCAN D,D-TRANSPEPTIDASE"/>
    <property type="match status" value="1"/>
</dbReference>
<comment type="caution">
    <text evidence="7">The sequence shown here is derived from an EMBL/GenBank/DDBJ whole genome shotgun (WGS) entry which is preliminary data.</text>
</comment>
<dbReference type="InterPro" id="IPR001460">
    <property type="entry name" value="PCN-bd_Tpept"/>
</dbReference>
<dbReference type="Pfam" id="PF00905">
    <property type="entry name" value="Transpeptidase"/>
    <property type="match status" value="1"/>
</dbReference>
<dbReference type="GO" id="GO:0071555">
    <property type="term" value="P:cell wall organization"/>
    <property type="evidence" value="ECO:0007669"/>
    <property type="project" value="TreeGrafter"/>
</dbReference>
<dbReference type="AlphaFoldDB" id="A0A929B8L3"/>
<dbReference type="Gene3D" id="3.90.1310.10">
    <property type="entry name" value="Penicillin-binding protein 2a (Domain 2)"/>
    <property type="match status" value="1"/>
</dbReference>
<evidence type="ECO:0000256" key="4">
    <source>
        <dbReference type="SAM" id="MobiDB-lite"/>
    </source>
</evidence>
<dbReference type="GO" id="GO:0005886">
    <property type="term" value="C:plasma membrane"/>
    <property type="evidence" value="ECO:0007669"/>
    <property type="project" value="TreeGrafter"/>
</dbReference>
<evidence type="ECO:0000259" key="6">
    <source>
        <dbReference type="Pfam" id="PF03717"/>
    </source>
</evidence>
<feature type="region of interest" description="Disordered" evidence="4">
    <location>
        <begin position="474"/>
        <end position="497"/>
    </location>
</feature>
<dbReference type="InterPro" id="IPR050515">
    <property type="entry name" value="Beta-lactam/transpept"/>
</dbReference>
<name>A0A929B8L3_9PSEU</name>
<dbReference type="Gene3D" id="3.40.710.10">
    <property type="entry name" value="DD-peptidase/beta-lactamase superfamily"/>
    <property type="match status" value="1"/>
</dbReference>
<dbReference type="Gene3D" id="3.30.450.330">
    <property type="match status" value="1"/>
</dbReference>
<dbReference type="EMBL" id="JADEYC010000011">
    <property type="protein sequence ID" value="MBE9374266.1"/>
    <property type="molecule type" value="Genomic_DNA"/>
</dbReference>
<comment type="similarity">
    <text evidence="2">Belongs to the transpeptidase family.</text>
</comment>
<organism evidence="7 8">
    <name type="scientific">Saccharopolyspora montiporae</name>
    <dbReference type="NCBI Taxonomy" id="2781240"/>
    <lineage>
        <taxon>Bacteria</taxon>
        <taxon>Bacillati</taxon>
        <taxon>Actinomycetota</taxon>
        <taxon>Actinomycetes</taxon>
        <taxon>Pseudonocardiales</taxon>
        <taxon>Pseudonocardiaceae</taxon>
        <taxon>Saccharopolyspora</taxon>
    </lineage>
</organism>
<evidence type="ECO:0000313" key="7">
    <source>
        <dbReference type="EMBL" id="MBE9374266.1"/>
    </source>
</evidence>